<gene>
    <name evidence="1" type="ORF">IAA48_08345</name>
</gene>
<organism evidence="1 2">
    <name type="scientific">Candidatus Eubacterium faecipullorum</name>
    <dbReference type="NCBI Taxonomy" id="2838571"/>
    <lineage>
        <taxon>Bacteria</taxon>
        <taxon>Bacillati</taxon>
        <taxon>Bacillota</taxon>
        <taxon>Clostridia</taxon>
        <taxon>Eubacteriales</taxon>
        <taxon>Eubacteriaceae</taxon>
        <taxon>Eubacterium</taxon>
    </lineage>
</organism>
<evidence type="ECO:0000313" key="1">
    <source>
        <dbReference type="EMBL" id="HIW86487.1"/>
    </source>
</evidence>
<comment type="caution">
    <text evidence="1">The sequence shown here is derived from an EMBL/GenBank/DDBJ whole genome shotgun (WGS) entry which is preliminary data.</text>
</comment>
<dbReference type="Gene3D" id="3.30.460.40">
    <property type="match status" value="1"/>
</dbReference>
<proteinExistence type="predicted"/>
<reference evidence="1" key="2">
    <citation type="submission" date="2021-04" db="EMBL/GenBank/DDBJ databases">
        <authorList>
            <person name="Gilroy R."/>
        </authorList>
    </citation>
    <scope>NUCLEOTIDE SEQUENCE</scope>
    <source>
        <strain evidence="1">421</strain>
    </source>
</reference>
<name>A0A9D1UG22_9FIRM</name>
<accession>A0A9D1UG22</accession>
<dbReference type="EMBL" id="DXGE01000034">
    <property type="protein sequence ID" value="HIW86487.1"/>
    <property type="molecule type" value="Genomic_DNA"/>
</dbReference>
<protein>
    <submittedName>
        <fullName evidence="1">Nucleotidyltransferase family protein</fullName>
    </submittedName>
</protein>
<dbReference type="Proteomes" id="UP000824205">
    <property type="component" value="Unassembled WGS sequence"/>
</dbReference>
<reference evidence="1" key="1">
    <citation type="journal article" date="2021" name="PeerJ">
        <title>Extensive microbial diversity within the chicken gut microbiome revealed by metagenomics and culture.</title>
        <authorList>
            <person name="Gilroy R."/>
            <person name="Ravi A."/>
            <person name="Getino M."/>
            <person name="Pursley I."/>
            <person name="Horton D.L."/>
            <person name="Alikhan N.F."/>
            <person name="Baker D."/>
            <person name="Gharbi K."/>
            <person name="Hall N."/>
            <person name="Watson M."/>
            <person name="Adriaenssens E.M."/>
            <person name="Foster-Nyarko E."/>
            <person name="Jarju S."/>
            <person name="Secka A."/>
            <person name="Antonio M."/>
            <person name="Oren A."/>
            <person name="Chaudhuri R.R."/>
            <person name="La Ragione R."/>
            <person name="Hildebrand F."/>
            <person name="Pallen M.J."/>
        </authorList>
    </citation>
    <scope>NUCLEOTIDE SEQUENCE</scope>
    <source>
        <strain evidence="1">421</strain>
    </source>
</reference>
<sequence length="403" mass="46205">MRSKEYFVYLLSCWLNKEKPAGSEQTDWQAVYALSENHNVTAIIASKIKELPQGSRPKGRLLSAFNQRLGFAVQNYEIKMRAMTHLIESLTKAGIDHLLVKGAVLRFLYPSPELRTSGDTDVVVRPADYEAAIEALKKAGFKIDFVRHTVAQARYGGEVFDLHTELESINVQSKIYYSTPFDDISESTGHTYKLKPIYHLLYVITHIAYHLKNGGAGIRMIMDIDALLRYYPDMDMQKFAALCENIKISRTAQALIALSKKWFKTPVAIDYTFEDADEQSFYENLSGIILDGGIFGYKNGGVGMMNLERSMQESGKADLKTSFKAFFKWLFPSAAYLKKYYYYAYKHPVLLPAAWFHRFFKALFGHLPVAKKIAREMFTKQEMSAKYFDVLNELQIDDNHHYD</sequence>
<dbReference type="Pfam" id="PF14907">
    <property type="entry name" value="NTP_transf_5"/>
    <property type="match status" value="1"/>
</dbReference>
<dbReference type="InterPro" id="IPR039498">
    <property type="entry name" value="NTP_transf_5"/>
</dbReference>
<dbReference type="AlphaFoldDB" id="A0A9D1UG22"/>
<evidence type="ECO:0000313" key="2">
    <source>
        <dbReference type="Proteomes" id="UP000824205"/>
    </source>
</evidence>